<evidence type="ECO:0000259" key="2">
    <source>
        <dbReference type="PROSITE" id="PS50943"/>
    </source>
</evidence>
<dbReference type="Proteomes" id="UP000199041">
    <property type="component" value="Unassembled WGS sequence"/>
</dbReference>
<evidence type="ECO:0000313" key="4">
    <source>
        <dbReference type="Proteomes" id="UP000199041"/>
    </source>
</evidence>
<dbReference type="InterPro" id="IPR010982">
    <property type="entry name" value="Lambda_DNA-bd_dom_sf"/>
</dbReference>
<gene>
    <name evidence="3" type="ORF">SAMN05192529_12817</name>
</gene>
<dbReference type="PROSITE" id="PS50943">
    <property type="entry name" value="HTH_CROC1"/>
    <property type="match status" value="1"/>
</dbReference>
<evidence type="ECO:0000256" key="1">
    <source>
        <dbReference type="SAM" id="MobiDB-lite"/>
    </source>
</evidence>
<dbReference type="SUPFAM" id="SSF47413">
    <property type="entry name" value="lambda repressor-like DNA-binding domains"/>
    <property type="match status" value="1"/>
</dbReference>
<dbReference type="Gene3D" id="1.10.260.40">
    <property type="entry name" value="lambda repressor-like DNA-binding domains"/>
    <property type="match status" value="1"/>
</dbReference>
<sequence length="191" mass="21487">MTPISLGKRPSGQLSAPKSKIHHGANIKRLRSFFGLTQQELGIRMGERWSQKRVSKMESAANIMLKNRALVAQALGIDVALIQEFDQQAGRLALLQVMQIKQSNQDEPEDVASLFDKMLQLLQEASEQFQIEGRRFQLIADLLIKAREFNKSGIQSNKSAKKSVNWSDIPKEASDWEVKEPGVLVWSVCVN</sequence>
<dbReference type="EMBL" id="FNQY01000028">
    <property type="protein sequence ID" value="SEA56063.1"/>
    <property type="molecule type" value="Genomic_DNA"/>
</dbReference>
<feature type="region of interest" description="Disordered" evidence="1">
    <location>
        <begin position="1"/>
        <end position="20"/>
    </location>
</feature>
<dbReference type="GO" id="GO:0003677">
    <property type="term" value="F:DNA binding"/>
    <property type="evidence" value="ECO:0007669"/>
    <property type="project" value="InterPro"/>
</dbReference>
<dbReference type="CDD" id="cd00093">
    <property type="entry name" value="HTH_XRE"/>
    <property type="match status" value="1"/>
</dbReference>
<accession>A0A1H4C6Y3</accession>
<proteinExistence type="predicted"/>
<evidence type="ECO:0000313" key="3">
    <source>
        <dbReference type="EMBL" id="SEA56063.1"/>
    </source>
</evidence>
<organism evidence="3 4">
    <name type="scientific">Arachidicoccus rhizosphaerae</name>
    <dbReference type="NCBI Taxonomy" id="551991"/>
    <lineage>
        <taxon>Bacteria</taxon>
        <taxon>Pseudomonadati</taxon>
        <taxon>Bacteroidota</taxon>
        <taxon>Chitinophagia</taxon>
        <taxon>Chitinophagales</taxon>
        <taxon>Chitinophagaceae</taxon>
        <taxon>Arachidicoccus</taxon>
    </lineage>
</organism>
<protein>
    <recommendedName>
        <fullName evidence="2">HTH cro/C1-type domain-containing protein</fullName>
    </recommendedName>
</protein>
<feature type="domain" description="HTH cro/C1-type" evidence="2">
    <location>
        <begin position="27"/>
        <end position="82"/>
    </location>
</feature>
<dbReference type="OrthoDB" id="674774at2"/>
<name>A0A1H4C6Y3_9BACT</name>
<reference evidence="3 4" key="1">
    <citation type="submission" date="2016-10" db="EMBL/GenBank/DDBJ databases">
        <authorList>
            <person name="de Groot N.N."/>
        </authorList>
    </citation>
    <scope>NUCLEOTIDE SEQUENCE [LARGE SCALE GENOMIC DNA]</scope>
    <source>
        <strain evidence="3 4">Vu-144</strain>
    </source>
</reference>
<keyword evidence="4" id="KW-1185">Reference proteome</keyword>
<dbReference type="RefSeq" id="WP_091400802.1">
    <property type="nucleotide sequence ID" value="NZ_FNQY01000028.1"/>
</dbReference>
<dbReference type="AlphaFoldDB" id="A0A1H4C6Y3"/>
<dbReference type="InterPro" id="IPR001387">
    <property type="entry name" value="Cro/C1-type_HTH"/>
</dbReference>